<keyword evidence="3" id="KW-0804">Transcription</keyword>
<dbReference type="PANTHER" id="PTHR30514:SF1">
    <property type="entry name" value="HTH-TYPE TRANSCRIPTIONAL REGULATOR HEXR-RELATED"/>
    <property type="match status" value="1"/>
</dbReference>
<evidence type="ECO:0000256" key="2">
    <source>
        <dbReference type="ARBA" id="ARBA00023125"/>
    </source>
</evidence>
<name>A0ABY5R8K2_9MOLU</name>
<dbReference type="InterPro" id="IPR000281">
    <property type="entry name" value="HTH_RpiR"/>
</dbReference>
<feature type="domain" description="SIS" evidence="5">
    <location>
        <begin position="120"/>
        <end position="260"/>
    </location>
</feature>
<evidence type="ECO:0000313" key="6">
    <source>
        <dbReference type="EMBL" id="UVD81829.1"/>
    </source>
</evidence>
<keyword evidence="7" id="KW-1185">Reference proteome</keyword>
<dbReference type="EMBL" id="CP102734">
    <property type="protein sequence ID" value="UVD81829.1"/>
    <property type="molecule type" value="Genomic_DNA"/>
</dbReference>
<dbReference type="InterPro" id="IPR009057">
    <property type="entry name" value="Homeodomain-like_sf"/>
</dbReference>
<dbReference type="Proteomes" id="UP001059252">
    <property type="component" value="Chromosome"/>
</dbReference>
<sequence>MNSEKASFPIITKKFNLTDVEENILNFINSLKLEPFNLTSLELSKKVFCSEASISRFVKRYGFSSYRNFVFYVNKKIEELKSQTRNIHNTKEDLVILNNIHNYSFQNTINNFNIEQIYQAANLINVSKKIMCIGVGSSNKLANELSSNLAKSGKNVLFSEDFHTIMPLIGLLNKNSCVIVVSNNLNNKEIIFSIQQSRNQGAKIIVITSNGKNQFSDLIDIKILYEKIHDNTKNVPVASKLSSIIIIDCLFEIYMNLDKKYRKNIYKTDKILQKWRQS</sequence>
<dbReference type="Gene3D" id="3.40.50.10490">
    <property type="entry name" value="Glucose-6-phosphate isomerase like protein, domain 1"/>
    <property type="match status" value="1"/>
</dbReference>
<dbReference type="PANTHER" id="PTHR30514">
    <property type="entry name" value="GLUCOKINASE"/>
    <property type="match status" value="1"/>
</dbReference>
<evidence type="ECO:0000256" key="1">
    <source>
        <dbReference type="ARBA" id="ARBA00023015"/>
    </source>
</evidence>
<dbReference type="InterPro" id="IPR035472">
    <property type="entry name" value="RpiR-like_SIS"/>
</dbReference>
<dbReference type="Pfam" id="PF01380">
    <property type="entry name" value="SIS"/>
    <property type="match status" value="1"/>
</dbReference>
<organism evidence="6 7">
    <name type="scientific">Mycoplasma iguanae</name>
    <dbReference type="NCBI Taxonomy" id="292461"/>
    <lineage>
        <taxon>Bacteria</taxon>
        <taxon>Bacillati</taxon>
        <taxon>Mycoplasmatota</taxon>
        <taxon>Mollicutes</taxon>
        <taxon>Mycoplasmataceae</taxon>
        <taxon>Mycoplasma</taxon>
    </lineage>
</organism>
<gene>
    <name evidence="6" type="ORF">NV226_00745</name>
</gene>
<dbReference type="InterPro" id="IPR001347">
    <property type="entry name" value="SIS_dom"/>
</dbReference>
<dbReference type="InterPro" id="IPR047640">
    <property type="entry name" value="RpiR-like"/>
</dbReference>
<dbReference type="SUPFAM" id="SSF53697">
    <property type="entry name" value="SIS domain"/>
    <property type="match status" value="1"/>
</dbReference>
<protein>
    <submittedName>
        <fullName evidence="6">MurR/RpiR family transcriptional regulator</fullName>
    </submittedName>
</protein>
<keyword evidence="1" id="KW-0805">Transcription regulation</keyword>
<dbReference type="SUPFAM" id="SSF46689">
    <property type="entry name" value="Homeodomain-like"/>
    <property type="match status" value="1"/>
</dbReference>
<dbReference type="PROSITE" id="PS51071">
    <property type="entry name" value="HTH_RPIR"/>
    <property type="match status" value="1"/>
</dbReference>
<evidence type="ECO:0000313" key="7">
    <source>
        <dbReference type="Proteomes" id="UP001059252"/>
    </source>
</evidence>
<dbReference type="RefSeq" id="WP_258211003.1">
    <property type="nucleotide sequence ID" value="NZ_CP102734.1"/>
</dbReference>
<dbReference type="InterPro" id="IPR046348">
    <property type="entry name" value="SIS_dom_sf"/>
</dbReference>
<evidence type="ECO:0000256" key="3">
    <source>
        <dbReference type="ARBA" id="ARBA00023163"/>
    </source>
</evidence>
<proteinExistence type="predicted"/>
<dbReference type="InterPro" id="IPR036388">
    <property type="entry name" value="WH-like_DNA-bd_sf"/>
</dbReference>
<evidence type="ECO:0000259" key="5">
    <source>
        <dbReference type="PROSITE" id="PS51464"/>
    </source>
</evidence>
<keyword evidence="2" id="KW-0238">DNA-binding</keyword>
<accession>A0ABY5R8K2</accession>
<dbReference type="Gene3D" id="1.10.10.10">
    <property type="entry name" value="Winged helix-like DNA-binding domain superfamily/Winged helix DNA-binding domain"/>
    <property type="match status" value="1"/>
</dbReference>
<evidence type="ECO:0000259" key="4">
    <source>
        <dbReference type="PROSITE" id="PS51071"/>
    </source>
</evidence>
<feature type="domain" description="HTH rpiR-type" evidence="4">
    <location>
        <begin position="4"/>
        <end position="80"/>
    </location>
</feature>
<dbReference type="CDD" id="cd05013">
    <property type="entry name" value="SIS_RpiR"/>
    <property type="match status" value="1"/>
</dbReference>
<reference evidence="6" key="1">
    <citation type="submission" date="2022-08" db="EMBL/GenBank/DDBJ databases">
        <title>Complete genome of Mycoplasma iguanae type strain 2327.</title>
        <authorList>
            <person name="Spergser J."/>
        </authorList>
    </citation>
    <scope>NUCLEOTIDE SEQUENCE</scope>
    <source>
        <strain evidence="6">2327</strain>
    </source>
</reference>
<dbReference type="PROSITE" id="PS51464">
    <property type="entry name" value="SIS"/>
    <property type="match status" value="1"/>
</dbReference>